<dbReference type="PANTHER" id="PTHR11527">
    <property type="entry name" value="HEAT-SHOCK PROTEIN 20 FAMILY MEMBER"/>
    <property type="match status" value="1"/>
</dbReference>
<evidence type="ECO:0000256" key="2">
    <source>
        <dbReference type="RuleBase" id="RU003616"/>
    </source>
</evidence>
<keyword evidence="5" id="KW-1185">Reference proteome</keyword>
<gene>
    <name evidence="4" type="ORF">ACFSJF_19720</name>
</gene>
<feature type="domain" description="SHSP" evidence="3">
    <location>
        <begin position="37"/>
        <end position="150"/>
    </location>
</feature>
<protein>
    <submittedName>
        <fullName evidence="4">Hsp20/alpha crystallin family protein</fullName>
    </submittedName>
</protein>
<evidence type="ECO:0000256" key="1">
    <source>
        <dbReference type="PROSITE-ProRule" id="PRU00285"/>
    </source>
</evidence>
<reference evidence="5" key="1">
    <citation type="journal article" date="2019" name="Int. J. Syst. Evol. Microbiol.">
        <title>The Global Catalogue of Microorganisms (GCM) 10K type strain sequencing project: providing services to taxonomists for standard genome sequencing and annotation.</title>
        <authorList>
            <consortium name="The Broad Institute Genomics Platform"/>
            <consortium name="The Broad Institute Genome Sequencing Center for Infectious Disease"/>
            <person name="Wu L."/>
            <person name="Ma J."/>
        </authorList>
    </citation>
    <scope>NUCLEOTIDE SEQUENCE [LARGE SCALE GENOMIC DNA]</scope>
    <source>
        <strain evidence="5">R28</strain>
    </source>
</reference>
<dbReference type="SUPFAM" id="SSF49764">
    <property type="entry name" value="HSP20-like chaperones"/>
    <property type="match status" value="1"/>
</dbReference>
<dbReference type="EMBL" id="JBHUHQ010000039">
    <property type="protein sequence ID" value="MFD2046500.1"/>
    <property type="molecule type" value="Genomic_DNA"/>
</dbReference>
<dbReference type="Gene3D" id="2.60.40.790">
    <property type="match status" value="1"/>
</dbReference>
<sequence length="150" mass="17985">MASNKDKLPNRFDIDMTPLHDFMRQMDSFFNNSFRHINSQFHLRPFWVDVRETDSKFIVEAELPGYKRDQIELEIIGNQLRIGIEDNAIMEEKNEEDTYYNKKQSFQKRERVVTLPFEIPKRETKASFNDGLLQVTIPKKHSQRKYLDID</sequence>
<comment type="similarity">
    <text evidence="1 2">Belongs to the small heat shock protein (HSP20) family.</text>
</comment>
<dbReference type="PROSITE" id="PS01031">
    <property type="entry name" value="SHSP"/>
    <property type="match status" value="1"/>
</dbReference>
<dbReference type="CDD" id="cd06464">
    <property type="entry name" value="ACD_sHsps-like"/>
    <property type="match status" value="1"/>
</dbReference>
<evidence type="ECO:0000259" key="3">
    <source>
        <dbReference type="PROSITE" id="PS01031"/>
    </source>
</evidence>
<evidence type="ECO:0000313" key="4">
    <source>
        <dbReference type="EMBL" id="MFD2046500.1"/>
    </source>
</evidence>
<dbReference type="InterPro" id="IPR031107">
    <property type="entry name" value="Small_HSP"/>
</dbReference>
<dbReference type="Proteomes" id="UP001597383">
    <property type="component" value="Unassembled WGS sequence"/>
</dbReference>
<organism evidence="4 5">
    <name type="scientific">Ornithinibacillus salinisoli</name>
    <dbReference type="NCBI Taxonomy" id="1848459"/>
    <lineage>
        <taxon>Bacteria</taxon>
        <taxon>Bacillati</taxon>
        <taxon>Bacillota</taxon>
        <taxon>Bacilli</taxon>
        <taxon>Bacillales</taxon>
        <taxon>Bacillaceae</taxon>
        <taxon>Ornithinibacillus</taxon>
    </lineage>
</organism>
<dbReference type="Pfam" id="PF00011">
    <property type="entry name" value="HSP20"/>
    <property type="match status" value="1"/>
</dbReference>
<dbReference type="InterPro" id="IPR002068">
    <property type="entry name" value="A-crystallin/Hsp20_dom"/>
</dbReference>
<name>A0ABW4W839_9BACI</name>
<evidence type="ECO:0000313" key="5">
    <source>
        <dbReference type="Proteomes" id="UP001597383"/>
    </source>
</evidence>
<accession>A0ABW4W839</accession>
<dbReference type="InterPro" id="IPR008978">
    <property type="entry name" value="HSP20-like_chaperone"/>
</dbReference>
<proteinExistence type="inferred from homology"/>
<dbReference type="RefSeq" id="WP_377558476.1">
    <property type="nucleotide sequence ID" value="NZ_JBHUHQ010000039.1"/>
</dbReference>
<comment type="caution">
    <text evidence="4">The sequence shown here is derived from an EMBL/GenBank/DDBJ whole genome shotgun (WGS) entry which is preliminary data.</text>
</comment>